<evidence type="ECO:0000313" key="1">
    <source>
        <dbReference type="EMBL" id="CAA66582.1"/>
    </source>
</evidence>
<dbReference type="EMBL" id="X97918">
    <property type="protein sequence ID" value="CAA66582.1"/>
    <property type="molecule type" value="Genomic_DNA"/>
</dbReference>
<reference evidence="2" key="1">
    <citation type="journal article" date="1997" name="Gene">
        <title>The complete nucleotide sequence and functional organization of Bacillus subtilis bacteriophage SPP1.</title>
        <authorList>
            <person name="Alonso J.C."/>
            <person name="Luder G."/>
            <person name="Stiege A.C."/>
            <person name="Chai S."/>
            <person name="Weise F."/>
            <person name="Trautner T.A."/>
        </authorList>
    </citation>
    <scope>NUCLEOTIDE SEQUENCE [LARGE SCALE GENOMIC DNA]</scope>
</reference>
<proteinExistence type="predicted"/>
<protein>
    <submittedName>
        <fullName evidence="1">Bacteriophage SPP1 complete nucleotide sequence</fullName>
    </submittedName>
</protein>
<sequence length="77" mass="8152">MHVTGGLTYPTVDGFKVFVHVDDLAIQFSVSCSGPGIKSGGPHLLHVHFLGGLFCTRHTSSNLNPVPFCPGRQAGFS</sequence>
<evidence type="ECO:0000313" key="2">
    <source>
        <dbReference type="Proteomes" id="UP000002559"/>
    </source>
</evidence>
<dbReference type="RefSeq" id="NP_690663.1">
    <property type="nucleotide sequence ID" value="NC_004166.2"/>
</dbReference>
<dbReference type="PIR" id="T42272">
    <property type="entry name" value="T42272"/>
</dbReference>
<organism evidence="1 2">
    <name type="scientific">Bacillus phage SPP1</name>
    <name type="common">Bacteriophage SPP1</name>
    <dbReference type="NCBI Taxonomy" id="10724"/>
    <lineage>
        <taxon>Viruses</taxon>
        <taxon>Duplodnaviria</taxon>
        <taxon>Heunggongvirae</taxon>
        <taxon>Uroviricota</taxon>
        <taxon>Caudoviricetes</taxon>
        <taxon>Trautnerviridae</taxon>
        <taxon>Polsinellivirinae</taxon>
        <taxon>Rivavirus</taxon>
        <taxon>Rivavirus SPP1</taxon>
    </lineage>
</organism>
<name>O48439_BPSPP</name>
<keyword evidence="2" id="KW-1185">Reference proteome</keyword>
<accession>O48439</accession>
<dbReference type="Proteomes" id="UP000002559">
    <property type="component" value="Segment"/>
</dbReference>
<organismHost>
    <name type="scientific">Bacillus subtilis</name>
    <dbReference type="NCBI Taxonomy" id="1423"/>
</organismHost>
<dbReference type="GeneID" id="955283"/>
<dbReference type="KEGG" id="vg:955283"/>